<dbReference type="Proteomes" id="UP000716322">
    <property type="component" value="Unassembled WGS sequence"/>
</dbReference>
<sequence length="117" mass="12521">MKKFLSHLVLLVAGLFFSQQAAAVYECNVKVINVLVYADGSLNVLHSGRGDYTVVCNLNTERQGVSPTTCAVWFGLLEAIKKKNGVADIYFNGDGSCSTLPTYGSAPAPVYIGDVTQ</sequence>
<evidence type="ECO:0000256" key="1">
    <source>
        <dbReference type="SAM" id="SignalP"/>
    </source>
</evidence>
<protein>
    <submittedName>
        <fullName evidence="2">Uncharacterized protein</fullName>
    </submittedName>
</protein>
<feature type="signal peptide" evidence="1">
    <location>
        <begin position="1"/>
        <end position="23"/>
    </location>
</feature>
<keyword evidence="1" id="KW-0732">Signal</keyword>
<gene>
    <name evidence="2" type="ORF">HAV22_19210</name>
</gene>
<comment type="caution">
    <text evidence="2">The sequence shown here is derived from an EMBL/GenBank/DDBJ whole genome shotgun (WGS) entry which is preliminary data.</text>
</comment>
<evidence type="ECO:0000313" key="2">
    <source>
        <dbReference type="EMBL" id="NIA55767.1"/>
    </source>
</evidence>
<accession>A0ABX0PF77</accession>
<keyword evidence="3" id="KW-1185">Reference proteome</keyword>
<reference evidence="2 3" key="1">
    <citation type="submission" date="2020-03" db="EMBL/GenBank/DDBJ databases">
        <title>Genome sequence of strain Massilia sp. TW-1.</title>
        <authorList>
            <person name="Chaudhary D.K."/>
        </authorList>
    </citation>
    <scope>NUCLEOTIDE SEQUENCE [LARGE SCALE GENOMIC DNA]</scope>
    <source>
        <strain evidence="2 3">TW-1</strain>
    </source>
</reference>
<organism evidence="2 3">
    <name type="scientific">Telluria antibiotica</name>
    <dbReference type="NCBI Taxonomy" id="2717319"/>
    <lineage>
        <taxon>Bacteria</taxon>
        <taxon>Pseudomonadati</taxon>
        <taxon>Pseudomonadota</taxon>
        <taxon>Betaproteobacteria</taxon>
        <taxon>Burkholderiales</taxon>
        <taxon>Oxalobacteraceae</taxon>
        <taxon>Telluria group</taxon>
        <taxon>Telluria</taxon>
    </lineage>
</organism>
<evidence type="ECO:0000313" key="3">
    <source>
        <dbReference type="Proteomes" id="UP000716322"/>
    </source>
</evidence>
<dbReference type="RefSeq" id="WP_166861321.1">
    <property type="nucleotide sequence ID" value="NZ_JAAQOM010000012.1"/>
</dbReference>
<feature type="chain" id="PRO_5045774900" evidence="1">
    <location>
        <begin position="24"/>
        <end position="117"/>
    </location>
</feature>
<dbReference type="EMBL" id="JAAQOM010000012">
    <property type="protein sequence ID" value="NIA55767.1"/>
    <property type="molecule type" value="Genomic_DNA"/>
</dbReference>
<name>A0ABX0PF77_9BURK</name>
<proteinExistence type="predicted"/>